<gene>
    <name evidence="1" type="primary">KIF3B.2</name>
    <name evidence="1" type="ORF">GBF38_014799</name>
</gene>
<dbReference type="EMBL" id="CM024793">
    <property type="protein sequence ID" value="KAG8002404.1"/>
    <property type="molecule type" value="Genomic_DNA"/>
</dbReference>
<accession>A0ACB7EKG3</accession>
<reference evidence="1" key="1">
    <citation type="submission" date="2020-04" db="EMBL/GenBank/DDBJ databases">
        <title>A chromosome-scale assembly and high-density genetic map of the yellow drum (Nibea albiflora) genome.</title>
        <authorList>
            <person name="Xu D."/>
            <person name="Zhang W."/>
            <person name="Chen R."/>
            <person name="Tan P."/>
            <person name="Wang L."/>
            <person name="Song H."/>
            <person name="Tian L."/>
            <person name="Zhu Q."/>
            <person name="Wang B."/>
        </authorList>
    </citation>
    <scope>NUCLEOTIDE SEQUENCE</scope>
    <source>
        <strain evidence="1">ZJHYS-2018</strain>
    </source>
</reference>
<proteinExistence type="predicted"/>
<evidence type="ECO:0000313" key="2">
    <source>
        <dbReference type="Proteomes" id="UP000805704"/>
    </source>
</evidence>
<organism evidence="1 2">
    <name type="scientific">Nibea albiflora</name>
    <name type="common">Yellow drum</name>
    <name type="synonym">Corvina albiflora</name>
    <dbReference type="NCBI Taxonomy" id="240163"/>
    <lineage>
        <taxon>Eukaryota</taxon>
        <taxon>Metazoa</taxon>
        <taxon>Chordata</taxon>
        <taxon>Craniata</taxon>
        <taxon>Vertebrata</taxon>
        <taxon>Euteleostomi</taxon>
        <taxon>Actinopterygii</taxon>
        <taxon>Neopterygii</taxon>
        <taxon>Teleostei</taxon>
        <taxon>Neoteleostei</taxon>
        <taxon>Acanthomorphata</taxon>
        <taxon>Eupercaria</taxon>
        <taxon>Sciaenidae</taxon>
        <taxon>Nibea</taxon>
    </lineage>
</organism>
<dbReference type="Proteomes" id="UP000805704">
    <property type="component" value="Chromosome 5"/>
</dbReference>
<protein>
    <submittedName>
        <fullName evidence="1">Kinesin-like protein KIF3B</fullName>
    </submittedName>
</protein>
<comment type="caution">
    <text evidence="1">The sequence shown here is derived from an EMBL/GenBank/DDBJ whole genome shotgun (WGS) entry which is preliminary data.</text>
</comment>
<keyword evidence="2" id="KW-1185">Reference proteome</keyword>
<name>A0ACB7EKG3_NIBAL</name>
<sequence>MSKSKSSESVKVVVRCRPMNEKERAAKFERVVSVDVKLGQIIVRNPREASASELRKVFTFDSVYDWNSKQIDLYDETFRPLVDSVLSGFNGTIFAYGQTGTGKTYTMEGVRNDPERRGVIPNSFEHIFTHISRSQNQQYLVRAAYLEIYQEEIRDLLSKDQVHRLELREKPDTGVYVKDLLSFVTKSVQEIEHVMNVGNQNRSVGSTNMNEHSSRSHAIFVITVECSELGVDGENHIRVGKLNLVDLAGSERQTKTGAKGERLKEATKINLSLSALGNVISALVDGRSSHIPYRDSKLTRLLQDSLGGNARTVMVANIGPASYNVEETLTTLRYSNRAKNIKNKPRINEDPKDALLRGFQEEIARLKEQLQKRSGKKKRRGQRRRAGEGSDSEDLEEGETEDDAEDGDYWREQQEKLERERKAIMDDHSLVAEERVRLLREKEKKMEDLKREREAGEMLAAKVKAMESKLLVGGKNIVDHTNEQQRMLELKRQEIAEQKRREREMQQQVENRDEETLELKETYSSLQQEVDIKTKKLKKLFAKLQAVKAEIHDIQEAHINDRQDLEQIQNELTRDLKLKHLIIENFIPLEEKNKVVNRAYFDDEDECWKMKPITRIEDDHQMMTRPLSAVGYRRPLSHHARMAMMMRPEMRYKAENIIMLDMDLPARTTKEYQEPVIAPKVAAALEDALRDEDEIEVDASGFRSSLGPSPSTSASGSLKKPKSGRPRTGKKSSTPTSPFSPSSPGSPLYPKCRGLVPK</sequence>
<evidence type="ECO:0000313" key="1">
    <source>
        <dbReference type="EMBL" id="KAG8002404.1"/>
    </source>
</evidence>